<name>A0A4Z0FDD9_9GAMM</name>
<dbReference type="InterPro" id="IPR000253">
    <property type="entry name" value="FHA_dom"/>
</dbReference>
<dbReference type="PROSITE" id="PS50006">
    <property type="entry name" value="FHA_DOMAIN"/>
    <property type="match status" value="1"/>
</dbReference>
<reference evidence="3 4" key="1">
    <citation type="journal article" date="2019" name="ISME J.">
        <title>Candidatus Macondimonas diazotrophica, a novel gammaproteobacterial genus dominating crude-oil-contaminated coastal sediments.</title>
        <authorList>
            <person name="Karthikeyan S."/>
            <person name="Konstantinidis K."/>
        </authorList>
    </citation>
    <scope>NUCLEOTIDE SEQUENCE [LARGE SCALE GENOMIC DNA]</scope>
    <source>
        <strain evidence="3 4">KTK01</strain>
    </source>
</reference>
<dbReference type="Pfam" id="PF00498">
    <property type="entry name" value="FHA"/>
    <property type="match status" value="1"/>
</dbReference>
<feature type="domain" description="FHA" evidence="2">
    <location>
        <begin position="72"/>
        <end position="121"/>
    </location>
</feature>
<sequence>MPVAERTIFRSFSVTSAQPRSHPPNHRGGADCCGARPLRTIRNHKEEPAMAKIILLANQVAIREWMLESERVTVGRARGNDIHLDDPAVSSHHAVIGWIGGAAFVEDLGSTNGTLLNGDPIQRALLHTHDEVTIAPFHLRYEENLADEGLDKTVVLKREPTTARPASDADRRAARERRDMATGPMPVFKPGPRARLQLLSGRQVGRTVELVKPLTTLGRPGVQVAAIRRSNDGYTLHYVPTIGDRGEPPKVNGKPMAPGPYLLQDNDVIELAGITLGFFAVSSSS</sequence>
<accession>A0A4Z0FDD9</accession>
<dbReference type="SMART" id="SM00240">
    <property type="entry name" value="FHA"/>
    <property type="match status" value="1"/>
</dbReference>
<dbReference type="OrthoDB" id="151099at2"/>
<dbReference type="AlphaFoldDB" id="A0A4Z0FDD9"/>
<feature type="compositionally biased region" description="Basic and acidic residues" evidence="1">
    <location>
        <begin position="159"/>
        <end position="180"/>
    </location>
</feature>
<evidence type="ECO:0000313" key="3">
    <source>
        <dbReference type="EMBL" id="TFZ83844.1"/>
    </source>
</evidence>
<gene>
    <name evidence="3" type="ORF">E4680_02405</name>
</gene>
<evidence type="ECO:0000259" key="2">
    <source>
        <dbReference type="PROSITE" id="PS50006"/>
    </source>
</evidence>
<evidence type="ECO:0000313" key="4">
    <source>
        <dbReference type="Proteomes" id="UP000297890"/>
    </source>
</evidence>
<dbReference type="Proteomes" id="UP000297890">
    <property type="component" value="Unassembled WGS sequence"/>
</dbReference>
<protein>
    <submittedName>
        <fullName evidence="3">FHA domain-containing protein</fullName>
    </submittedName>
</protein>
<proteinExistence type="predicted"/>
<evidence type="ECO:0000256" key="1">
    <source>
        <dbReference type="SAM" id="MobiDB-lite"/>
    </source>
</evidence>
<dbReference type="InterPro" id="IPR008984">
    <property type="entry name" value="SMAD_FHA_dom_sf"/>
</dbReference>
<dbReference type="CDD" id="cd00060">
    <property type="entry name" value="FHA"/>
    <property type="match status" value="1"/>
</dbReference>
<dbReference type="SUPFAM" id="SSF49879">
    <property type="entry name" value="SMAD/FHA domain"/>
    <property type="match status" value="2"/>
</dbReference>
<dbReference type="Gene3D" id="2.60.200.20">
    <property type="match status" value="1"/>
</dbReference>
<dbReference type="InterPro" id="IPR050923">
    <property type="entry name" value="Cell_Proc_Reg/RNA_Proc"/>
</dbReference>
<dbReference type="EMBL" id="SRIO01000002">
    <property type="protein sequence ID" value="TFZ83844.1"/>
    <property type="molecule type" value="Genomic_DNA"/>
</dbReference>
<comment type="caution">
    <text evidence="3">The sequence shown here is derived from an EMBL/GenBank/DDBJ whole genome shotgun (WGS) entry which is preliminary data.</text>
</comment>
<keyword evidence="4" id="KW-1185">Reference proteome</keyword>
<dbReference type="PANTHER" id="PTHR23308">
    <property type="entry name" value="NUCLEAR INHIBITOR OF PROTEIN PHOSPHATASE-1"/>
    <property type="match status" value="1"/>
</dbReference>
<feature type="region of interest" description="Disordered" evidence="1">
    <location>
        <begin position="159"/>
        <end position="185"/>
    </location>
</feature>
<organism evidence="3 4">
    <name type="scientific">Candidatus Macondimonas diazotrophica</name>
    <dbReference type="NCBI Taxonomy" id="2305248"/>
    <lineage>
        <taxon>Bacteria</taxon>
        <taxon>Pseudomonadati</taxon>
        <taxon>Pseudomonadota</taxon>
        <taxon>Gammaproteobacteria</taxon>
        <taxon>Chromatiales</taxon>
        <taxon>Ectothiorhodospiraceae</taxon>
        <taxon>Candidatus Macondimonas</taxon>
    </lineage>
</organism>